<accession>A0A9D9HD81</accession>
<dbReference type="GO" id="GO:0004029">
    <property type="term" value="F:aldehyde dehydrogenase (NAD+) activity"/>
    <property type="evidence" value="ECO:0007669"/>
    <property type="project" value="TreeGrafter"/>
</dbReference>
<evidence type="ECO:0000313" key="3">
    <source>
        <dbReference type="Proteomes" id="UP000823619"/>
    </source>
</evidence>
<dbReference type="Pfam" id="PF01370">
    <property type="entry name" value="Epimerase"/>
    <property type="match status" value="1"/>
</dbReference>
<dbReference type="InterPro" id="IPR051783">
    <property type="entry name" value="NAD(P)-dependent_oxidoreduct"/>
</dbReference>
<dbReference type="AlphaFoldDB" id="A0A9D9HD81"/>
<evidence type="ECO:0000313" key="2">
    <source>
        <dbReference type="EMBL" id="MBO8445623.1"/>
    </source>
</evidence>
<dbReference type="Proteomes" id="UP000823619">
    <property type="component" value="Unassembled WGS sequence"/>
</dbReference>
<dbReference type="EMBL" id="JADIMO010000099">
    <property type="protein sequence ID" value="MBO8445623.1"/>
    <property type="molecule type" value="Genomic_DNA"/>
</dbReference>
<gene>
    <name evidence="2" type="ORF">IAC23_08040</name>
</gene>
<feature type="domain" description="NAD-dependent epimerase/dehydratase" evidence="1">
    <location>
        <begin position="5"/>
        <end position="110"/>
    </location>
</feature>
<proteinExistence type="predicted"/>
<reference evidence="2" key="2">
    <citation type="journal article" date="2021" name="PeerJ">
        <title>Extensive microbial diversity within the chicken gut microbiome revealed by metagenomics and culture.</title>
        <authorList>
            <person name="Gilroy R."/>
            <person name="Ravi A."/>
            <person name="Getino M."/>
            <person name="Pursley I."/>
            <person name="Horton D.L."/>
            <person name="Alikhan N.F."/>
            <person name="Baker D."/>
            <person name="Gharbi K."/>
            <person name="Hall N."/>
            <person name="Watson M."/>
            <person name="Adriaenssens E.M."/>
            <person name="Foster-Nyarko E."/>
            <person name="Jarju S."/>
            <person name="Secka A."/>
            <person name="Antonio M."/>
            <person name="Oren A."/>
            <person name="Chaudhuri R.R."/>
            <person name="La Ragione R."/>
            <person name="Hildebrand F."/>
            <person name="Pallen M.J."/>
        </authorList>
    </citation>
    <scope>NUCLEOTIDE SEQUENCE</scope>
    <source>
        <strain evidence="2">D5-748</strain>
    </source>
</reference>
<dbReference type="Gene3D" id="3.40.50.720">
    <property type="entry name" value="NAD(P)-binding Rossmann-like Domain"/>
    <property type="match status" value="1"/>
</dbReference>
<protein>
    <submittedName>
        <fullName evidence="2">SDR family NAD(P)-dependent oxidoreductase</fullName>
    </submittedName>
</protein>
<dbReference type="InterPro" id="IPR036291">
    <property type="entry name" value="NAD(P)-bd_dom_sf"/>
</dbReference>
<organism evidence="2 3">
    <name type="scientific">Candidatus Cryptobacteroides merdavium</name>
    <dbReference type="NCBI Taxonomy" id="2840769"/>
    <lineage>
        <taxon>Bacteria</taxon>
        <taxon>Pseudomonadati</taxon>
        <taxon>Bacteroidota</taxon>
        <taxon>Bacteroidia</taxon>
        <taxon>Bacteroidales</taxon>
        <taxon>Candidatus Cryptobacteroides</taxon>
    </lineage>
</organism>
<comment type="caution">
    <text evidence="2">The sequence shown here is derived from an EMBL/GenBank/DDBJ whole genome shotgun (WGS) entry which is preliminary data.</text>
</comment>
<evidence type="ECO:0000259" key="1">
    <source>
        <dbReference type="Pfam" id="PF01370"/>
    </source>
</evidence>
<dbReference type="SUPFAM" id="SSF51735">
    <property type="entry name" value="NAD(P)-binding Rossmann-fold domains"/>
    <property type="match status" value="1"/>
</dbReference>
<sequence>MKSKILLTGATGYIGYNIAKQLLQTGYSLRFFVRNPKDCILGMNAEIITGDIRCYSDVENAVSGCDYVIHAAGLFTFDELRKEEIYDVNVNGTKNICEAVKKCNIKRLVYGK</sequence>
<name>A0A9D9HD81_9BACT</name>
<dbReference type="PANTHER" id="PTHR48079:SF6">
    <property type="entry name" value="NAD(P)-BINDING DOMAIN-CONTAINING PROTEIN-RELATED"/>
    <property type="match status" value="1"/>
</dbReference>
<dbReference type="InterPro" id="IPR001509">
    <property type="entry name" value="Epimerase_deHydtase"/>
</dbReference>
<reference evidence="2" key="1">
    <citation type="submission" date="2020-10" db="EMBL/GenBank/DDBJ databases">
        <authorList>
            <person name="Gilroy R."/>
        </authorList>
    </citation>
    <scope>NUCLEOTIDE SEQUENCE</scope>
    <source>
        <strain evidence="2">D5-748</strain>
    </source>
</reference>
<dbReference type="PANTHER" id="PTHR48079">
    <property type="entry name" value="PROTEIN YEEZ"/>
    <property type="match status" value="1"/>
</dbReference>
<dbReference type="GO" id="GO:0005737">
    <property type="term" value="C:cytoplasm"/>
    <property type="evidence" value="ECO:0007669"/>
    <property type="project" value="TreeGrafter"/>
</dbReference>